<reference evidence="1 2" key="1">
    <citation type="submission" date="2021-01" db="EMBL/GenBank/DDBJ databases">
        <title>Draft genomes of Rhodovulum sulfidophilum.</title>
        <authorList>
            <person name="Guzman M.S."/>
        </authorList>
    </citation>
    <scope>NUCLEOTIDE SEQUENCE [LARGE SCALE GENOMIC DNA]</scope>
    <source>
        <strain evidence="1 2">AB35</strain>
    </source>
</reference>
<gene>
    <name evidence="1" type="ORF">JMM60_21245</name>
</gene>
<evidence type="ECO:0000313" key="2">
    <source>
        <dbReference type="Proteomes" id="UP000604473"/>
    </source>
</evidence>
<organism evidence="1 2">
    <name type="scientific">Rhodovulum sulfidophilum</name>
    <name type="common">Rhodobacter sulfidophilus</name>
    <dbReference type="NCBI Taxonomy" id="35806"/>
    <lineage>
        <taxon>Bacteria</taxon>
        <taxon>Pseudomonadati</taxon>
        <taxon>Pseudomonadota</taxon>
        <taxon>Alphaproteobacteria</taxon>
        <taxon>Rhodobacterales</taxon>
        <taxon>Paracoccaceae</taxon>
        <taxon>Rhodovulum</taxon>
    </lineage>
</organism>
<name>A0ABS1RZA1_RHOSU</name>
<evidence type="ECO:0000313" key="1">
    <source>
        <dbReference type="EMBL" id="MBL3611248.1"/>
    </source>
</evidence>
<comment type="caution">
    <text evidence="1">The sequence shown here is derived from an EMBL/GenBank/DDBJ whole genome shotgun (WGS) entry which is preliminary data.</text>
</comment>
<dbReference type="Proteomes" id="UP000604473">
    <property type="component" value="Unassembled WGS sequence"/>
</dbReference>
<evidence type="ECO:0008006" key="3">
    <source>
        <dbReference type="Google" id="ProtNLM"/>
    </source>
</evidence>
<protein>
    <recommendedName>
        <fullName evidence="3">DUF3426 domain-containing protein</fullName>
    </recommendedName>
</protein>
<sequence length="180" mass="19214">MNEPVISKCKICAKDTPPGAKKCTECGEFQSALSRVLAGLDLKGLLALLPLLTLIYAFLSERIEGQRSEILIGAPRCEITGVTVFASNLGNRHGLIQAVKFSATETEPGGLVLPEDDSVLLLDPGSARMISFGVPDSHANGLVSFPGQQKPDCTVSLEFDILNFDQSAKRIDHRCGCPSS</sequence>
<accession>A0ABS1RZA1</accession>
<keyword evidence="2" id="KW-1185">Reference proteome</keyword>
<proteinExistence type="predicted"/>
<dbReference type="RefSeq" id="WP_202250757.1">
    <property type="nucleotide sequence ID" value="NZ_JAESJJ010000058.1"/>
</dbReference>
<dbReference type="EMBL" id="JAESJJ010000058">
    <property type="protein sequence ID" value="MBL3611248.1"/>
    <property type="molecule type" value="Genomic_DNA"/>
</dbReference>